<reference evidence="2 3" key="1">
    <citation type="submission" date="2019-07" db="EMBL/GenBank/DDBJ databases">
        <title>Whole genome shotgun sequence of Cellulomonas soli NBRC 109434.</title>
        <authorList>
            <person name="Hosoyama A."/>
            <person name="Uohara A."/>
            <person name="Ohji S."/>
            <person name="Ichikawa N."/>
        </authorList>
    </citation>
    <scope>NUCLEOTIDE SEQUENCE [LARGE SCALE GENOMIC DNA]</scope>
    <source>
        <strain evidence="2 3">NBRC 109434</strain>
    </source>
</reference>
<gene>
    <name evidence="2" type="ORF">CSO01_35570</name>
</gene>
<sequence>MTARAVVRACVRPLLVGAVVAGAAAAFGLKGGSALVVGVLGALAVVAAARVDARPDLAPERVPAPPRTGARGDVQDLAWSMVGRDGRIGERPLRALRAAATTRIARHGLRLTAPEDAAAVRALLGERAYRTLTWTVSPLPPVRDVRHALDVLERLDPPRTTAAITSATTSERSTR</sequence>
<evidence type="ECO:0000313" key="2">
    <source>
        <dbReference type="EMBL" id="GEP70842.1"/>
    </source>
</evidence>
<organism evidence="2 3">
    <name type="scientific">Cellulomonas soli</name>
    <dbReference type="NCBI Taxonomy" id="931535"/>
    <lineage>
        <taxon>Bacteria</taxon>
        <taxon>Bacillati</taxon>
        <taxon>Actinomycetota</taxon>
        <taxon>Actinomycetes</taxon>
        <taxon>Micrococcales</taxon>
        <taxon>Cellulomonadaceae</taxon>
        <taxon>Cellulomonas</taxon>
    </lineage>
</organism>
<keyword evidence="1" id="KW-0812">Transmembrane</keyword>
<accession>A0A512PI82</accession>
<protein>
    <submittedName>
        <fullName evidence="2">Uncharacterized protein</fullName>
    </submittedName>
</protein>
<keyword evidence="1" id="KW-1133">Transmembrane helix</keyword>
<comment type="caution">
    <text evidence="2">The sequence shown here is derived from an EMBL/GenBank/DDBJ whole genome shotgun (WGS) entry which is preliminary data.</text>
</comment>
<proteinExistence type="predicted"/>
<dbReference type="Proteomes" id="UP000321798">
    <property type="component" value="Unassembled WGS sequence"/>
</dbReference>
<dbReference type="RefSeq" id="WP_146954609.1">
    <property type="nucleotide sequence ID" value="NZ_BAABBJ010000010.1"/>
</dbReference>
<keyword evidence="3" id="KW-1185">Reference proteome</keyword>
<keyword evidence="1" id="KW-0472">Membrane</keyword>
<dbReference type="OrthoDB" id="5147815at2"/>
<dbReference type="EMBL" id="BKAL01000016">
    <property type="protein sequence ID" value="GEP70842.1"/>
    <property type="molecule type" value="Genomic_DNA"/>
</dbReference>
<dbReference type="AlphaFoldDB" id="A0A512PI82"/>
<feature type="transmembrane region" description="Helical" evidence="1">
    <location>
        <begin position="33"/>
        <end position="51"/>
    </location>
</feature>
<evidence type="ECO:0000313" key="3">
    <source>
        <dbReference type="Proteomes" id="UP000321798"/>
    </source>
</evidence>
<evidence type="ECO:0000256" key="1">
    <source>
        <dbReference type="SAM" id="Phobius"/>
    </source>
</evidence>
<name>A0A512PI82_9CELL</name>